<dbReference type="Proteomes" id="UP000306808">
    <property type="component" value="Unassembled WGS sequence"/>
</dbReference>
<sequence length="557" mass="62263">MKYILIFTALLFLFSCKRDLFTRNNPQNLPPGKVLSINEAQRFLKKSLKTTFSQRIVKIASSNPVDLSDITDNMADSVYAKFYWDYAVEEHMIDGYPAILVPMIMREEINSSVMEDMSPKGYRVAVFQHTYEKDGILISFRDYHPDEQLVMARMVDREIPVYPSNFIQFYDVLGDDFSGHILYLNNNLSPTRLAEVVDNVITEYLNIPFTDTTDENPLILYPYEDIFEGTDKQCKIQIVYPDFEISYSTQRYSSSGAVGQIGSNLTGFAIYGMDIGLMTIANYTTIWNTETFNTGGCSSGSGGGGFSNGVAVSSSGAGPGPGDPINRDDCLTKGRLAVAMRDKLKLDSVNNAVGADGKAVEAGYNVTIKDIYKRDETTISPIYNNNDPTNVNVPFSWNAVQGYTIHATHSHPGGMPHSIRDIFVIGFEAHMVATHPHSVELQKIIFQESYTDVVEIGNNEFYAITISDINKLINKTFGISTSSYLTNLQASLTSYQEYLNGELETAEHRLTFLLDHFGDAITLYKGERDEHGYVQTFDKLNLTADKNVSSEEVDCES</sequence>
<evidence type="ECO:0000313" key="2">
    <source>
        <dbReference type="Proteomes" id="UP000306808"/>
    </source>
</evidence>
<organism evidence="1 2">
    <name type="scientific">Sphingobacterium olei</name>
    <dbReference type="NCBI Taxonomy" id="2571155"/>
    <lineage>
        <taxon>Bacteria</taxon>
        <taxon>Pseudomonadati</taxon>
        <taxon>Bacteroidota</taxon>
        <taxon>Sphingobacteriia</taxon>
        <taxon>Sphingobacteriales</taxon>
        <taxon>Sphingobacteriaceae</taxon>
        <taxon>Sphingobacterium</taxon>
    </lineage>
</organism>
<name>A0A4U0P3Q9_9SPHI</name>
<accession>A0A4U0P3Q9</accession>
<proteinExistence type="predicted"/>
<evidence type="ECO:0000313" key="1">
    <source>
        <dbReference type="EMBL" id="TJZ61252.1"/>
    </source>
</evidence>
<dbReference type="RefSeq" id="WP_136900909.1">
    <property type="nucleotide sequence ID" value="NZ_SUME01000003.1"/>
</dbReference>
<protein>
    <submittedName>
        <fullName evidence="1">Uncharacterized protein</fullName>
    </submittedName>
</protein>
<reference evidence="1 2" key="1">
    <citation type="submission" date="2019-04" db="EMBL/GenBank/DDBJ databases">
        <title>Sphingobacterium olei sp. nov., isolated from oil-contaminated soil.</title>
        <authorList>
            <person name="Liu B."/>
        </authorList>
    </citation>
    <scope>NUCLEOTIDE SEQUENCE [LARGE SCALE GENOMIC DNA]</scope>
    <source>
        <strain evidence="1 2">HAL-9</strain>
    </source>
</reference>
<dbReference type="OrthoDB" id="717048at2"/>
<dbReference type="EMBL" id="SUME01000003">
    <property type="protein sequence ID" value="TJZ61252.1"/>
    <property type="molecule type" value="Genomic_DNA"/>
</dbReference>
<comment type="caution">
    <text evidence="1">The sequence shown here is derived from an EMBL/GenBank/DDBJ whole genome shotgun (WGS) entry which is preliminary data.</text>
</comment>
<dbReference type="PROSITE" id="PS51257">
    <property type="entry name" value="PROKAR_LIPOPROTEIN"/>
    <property type="match status" value="1"/>
</dbReference>
<keyword evidence="2" id="KW-1185">Reference proteome</keyword>
<gene>
    <name evidence="1" type="ORF">FAZ15_08620</name>
</gene>
<dbReference type="AlphaFoldDB" id="A0A4U0P3Q9"/>